<sequence>MVASGNNKDRRNHLLESLKFDQIDTRRSGITANHSITCEWLLKHPDYQDWRDPEKAPRHHGFLWIKVISFFFNALFQLSNVMLRLLEVFDGSEHNDELDSLHTTIASQGSQPEWRVVVLQDLLRSAVAKLDQQCLTLFVDALDECEADQVEEMSPLSTHRYSARPKTDPRASREHEKDIASYIKSKLKVGESKTAKEIKNKVQTNAGGIFMKRLDELPIKLIDLFTEILQRDQKNMRGLQLSEISYSRDACDSAVRNHYDFLQECTSTNRVSWNHQRKAGLISPLIRCNA</sequence>
<dbReference type="PANTHER" id="PTHR10039:SF5">
    <property type="entry name" value="NACHT DOMAIN-CONTAINING PROTEIN"/>
    <property type="match status" value="1"/>
</dbReference>
<dbReference type="AlphaFoldDB" id="A0AAJ0FN21"/>
<comment type="caution">
    <text evidence="2">The sequence shown here is derived from an EMBL/GenBank/DDBJ whole genome shotgun (WGS) entry which is preliminary data.</text>
</comment>
<accession>A0AAJ0FN21</accession>
<evidence type="ECO:0000313" key="2">
    <source>
        <dbReference type="EMBL" id="KAK2590322.1"/>
    </source>
</evidence>
<organism evidence="2 3">
    <name type="scientific">Conoideocrella luteorostrata</name>
    <dbReference type="NCBI Taxonomy" id="1105319"/>
    <lineage>
        <taxon>Eukaryota</taxon>
        <taxon>Fungi</taxon>
        <taxon>Dikarya</taxon>
        <taxon>Ascomycota</taxon>
        <taxon>Pezizomycotina</taxon>
        <taxon>Sordariomycetes</taxon>
        <taxon>Hypocreomycetidae</taxon>
        <taxon>Hypocreales</taxon>
        <taxon>Clavicipitaceae</taxon>
        <taxon>Conoideocrella</taxon>
    </lineage>
</organism>
<feature type="region of interest" description="Disordered" evidence="1">
    <location>
        <begin position="156"/>
        <end position="175"/>
    </location>
</feature>
<name>A0AAJ0FN21_9HYPO</name>
<proteinExistence type="predicted"/>
<feature type="compositionally biased region" description="Basic and acidic residues" evidence="1">
    <location>
        <begin position="165"/>
        <end position="175"/>
    </location>
</feature>
<reference evidence="2" key="1">
    <citation type="submission" date="2023-06" db="EMBL/GenBank/DDBJ databases">
        <title>Conoideocrella luteorostrata (Hypocreales: Clavicipitaceae), a potential biocontrol fungus for elongate hemlock scale in United States Christmas tree production areas.</title>
        <authorList>
            <person name="Barrett H."/>
            <person name="Lovett B."/>
            <person name="Macias A.M."/>
            <person name="Stajich J.E."/>
            <person name="Kasson M.T."/>
        </authorList>
    </citation>
    <scope>NUCLEOTIDE SEQUENCE</scope>
    <source>
        <strain evidence="2">ARSEF 14590</strain>
    </source>
</reference>
<evidence type="ECO:0000256" key="1">
    <source>
        <dbReference type="SAM" id="MobiDB-lite"/>
    </source>
</evidence>
<protein>
    <submittedName>
        <fullName evidence="2">Uncharacterized protein</fullName>
    </submittedName>
</protein>
<dbReference type="Proteomes" id="UP001251528">
    <property type="component" value="Unassembled WGS sequence"/>
</dbReference>
<dbReference type="EMBL" id="JASWJB010000454">
    <property type="protein sequence ID" value="KAK2590322.1"/>
    <property type="molecule type" value="Genomic_DNA"/>
</dbReference>
<evidence type="ECO:0000313" key="3">
    <source>
        <dbReference type="Proteomes" id="UP001251528"/>
    </source>
</evidence>
<gene>
    <name evidence="2" type="ORF">QQS21_011998</name>
</gene>
<dbReference type="PANTHER" id="PTHR10039">
    <property type="entry name" value="AMELOGENIN"/>
    <property type="match status" value="1"/>
</dbReference>
<keyword evidence="3" id="KW-1185">Reference proteome</keyword>